<dbReference type="AlphaFoldDB" id="I4B7N9"/>
<dbReference type="HOGENOM" id="CLU_070536_0_0_12"/>
<name>I4B7N9_TURPD</name>
<organism evidence="2 3">
    <name type="scientific">Turneriella parva (strain ATCC BAA-1111 / DSM 21527 / NCTC 11395 / H)</name>
    <name type="common">Leptospira parva</name>
    <dbReference type="NCBI Taxonomy" id="869212"/>
    <lineage>
        <taxon>Bacteria</taxon>
        <taxon>Pseudomonadati</taxon>
        <taxon>Spirochaetota</taxon>
        <taxon>Spirochaetia</taxon>
        <taxon>Leptospirales</taxon>
        <taxon>Leptospiraceae</taxon>
        <taxon>Turneriella</taxon>
    </lineage>
</organism>
<dbReference type="Proteomes" id="UP000006048">
    <property type="component" value="Chromosome"/>
</dbReference>
<dbReference type="SUPFAM" id="SSF53474">
    <property type="entry name" value="alpha/beta-Hydrolases"/>
    <property type="match status" value="1"/>
</dbReference>
<reference evidence="2 3" key="1">
    <citation type="submission" date="2012-06" db="EMBL/GenBank/DDBJ databases">
        <title>The complete chromosome of genome of Turneriella parva DSM 21527.</title>
        <authorList>
            <consortium name="US DOE Joint Genome Institute (JGI-PGF)"/>
            <person name="Lucas S."/>
            <person name="Han J."/>
            <person name="Lapidus A."/>
            <person name="Bruce D."/>
            <person name="Goodwin L."/>
            <person name="Pitluck S."/>
            <person name="Peters L."/>
            <person name="Kyrpides N."/>
            <person name="Mavromatis K."/>
            <person name="Ivanova N."/>
            <person name="Mikhailova N."/>
            <person name="Chertkov O."/>
            <person name="Detter J.C."/>
            <person name="Tapia R."/>
            <person name="Han C."/>
            <person name="Land M."/>
            <person name="Hauser L."/>
            <person name="Markowitz V."/>
            <person name="Cheng J.-F."/>
            <person name="Hugenholtz P."/>
            <person name="Woyke T."/>
            <person name="Wu D."/>
            <person name="Gronow S."/>
            <person name="Wellnitz S."/>
            <person name="Brambilla E."/>
            <person name="Klenk H.-P."/>
            <person name="Eisen J.A."/>
        </authorList>
    </citation>
    <scope>NUCLEOTIDE SEQUENCE [LARGE SCALE GENOMIC DNA]</scope>
    <source>
        <strain evidence="3">ATCC BAA-1111 / DSM 21527 / NCTC 11395 / H</strain>
    </source>
</reference>
<dbReference type="InterPro" id="IPR000073">
    <property type="entry name" value="AB_hydrolase_1"/>
</dbReference>
<dbReference type="InterPro" id="IPR029058">
    <property type="entry name" value="AB_hydrolase_fold"/>
</dbReference>
<accession>I4B7N9</accession>
<dbReference type="Pfam" id="PF12697">
    <property type="entry name" value="Abhydrolase_6"/>
    <property type="match status" value="1"/>
</dbReference>
<dbReference type="KEGG" id="tpx:Turpa_2656"/>
<proteinExistence type="predicted"/>
<evidence type="ECO:0000313" key="2">
    <source>
        <dbReference type="EMBL" id="AFM13296.1"/>
    </source>
</evidence>
<dbReference type="RefSeq" id="WP_014803801.1">
    <property type="nucleotide sequence ID" value="NC_018020.1"/>
</dbReference>
<dbReference type="STRING" id="869212.Turpa_2656"/>
<dbReference type="OrthoDB" id="9786110at2"/>
<sequence length="327" mass="37184">MRKLIVTVTLAAGALFYGRAYCKRADLQYSYKPQVTAKTFEDFAERNRNFSRAIGVADYNAEKLTIHNPENNGLAFLYLHGFGATRGEGEMVVEELAESLRANAYYVRLPGHGLNADAHAAATFDQYLNTCEEALLHMPLLGKKTVIIASSTGSLIATYLAHKHPKLIHAAVLTAPLWDFGNKTTRLLNFPGGLELGQLALGKERDARWKEDPEKRQHGDYYKHWLAKQKFSAVVNLNNLRRYIVEPDRIKNLEPAIMVMVYFKDEKHYDDTIDIKVIREWLQVPGKSQKNKLVEIADGNHILLSEFVRTDKKTIIHEISTWLEAMK</sequence>
<evidence type="ECO:0000313" key="3">
    <source>
        <dbReference type="Proteomes" id="UP000006048"/>
    </source>
</evidence>
<feature type="domain" description="AB hydrolase-1" evidence="1">
    <location>
        <begin position="77"/>
        <end position="304"/>
    </location>
</feature>
<keyword evidence="3" id="KW-1185">Reference proteome</keyword>
<evidence type="ECO:0000259" key="1">
    <source>
        <dbReference type="Pfam" id="PF12697"/>
    </source>
</evidence>
<protein>
    <submittedName>
        <fullName evidence="2">MhpC-like protein</fullName>
    </submittedName>
</protein>
<dbReference type="Gene3D" id="3.40.50.1820">
    <property type="entry name" value="alpha/beta hydrolase"/>
    <property type="match status" value="1"/>
</dbReference>
<dbReference type="EMBL" id="CP002959">
    <property type="protein sequence ID" value="AFM13296.1"/>
    <property type="molecule type" value="Genomic_DNA"/>
</dbReference>
<gene>
    <name evidence="2" type="ordered locus">Turpa_2656</name>
</gene>